<feature type="transmembrane region" description="Helical" evidence="1">
    <location>
        <begin position="66"/>
        <end position="83"/>
    </location>
</feature>
<sequence>MGRLIWHQWGRLMALTSGAWTAWGGAWAIFYRKFLWDFIDGRLGPVGIIPPPEAAPFISLIVKTPVLQFACIVNGLLTILIDWPILPNSFLYRSLVFKSVFFLQAGIIAGLLYQTADASVLYGITILAYIIAVCKAEVVGEKKARTDSV</sequence>
<dbReference type="GeneID" id="18934272"/>
<dbReference type="KEGG" id="mlr:MELLADRAFT_86708"/>
<dbReference type="Pfam" id="PF24853">
    <property type="entry name" value="DUF7727"/>
    <property type="match status" value="1"/>
</dbReference>
<dbReference type="HOGENOM" id="CLU_132815_1_0_1"/>
<dbReference type="RefSeq" id="XP_007403498.1">
    <property type="nucleotide sequence ID" value="XM_007403436.1"/>
</dbReference>
<gene>
    <name evidence="3" type="ORF">MELLADRAFT_86708</name>
</gene>
<dbReference type="AlphaFoldDB" id="F4R335"/>
<feature type="transmembrane region" description="Helical" evidence="1">
    <location>
        <begin position="12"/>
        <end position="30"/>
    </location>
</feature>
<dbReference type="PANTHER" id="PTHR40629">
    <property type="entry name" value="PRO41 PROTEIN"/>
    <property type="match status" value="1"/>
</dbReference>
<dbReference type="VEuPathDB" id="FungiDB:MELLADRAFT_86708"/>
<dbReference type="eggNOG" id="ENOG502S16N">
    <property type="taxonomic scope" value="Eukaryota"/>
</dbReference>
<dbReference type="PANTHER" id="PTHR40629:SF1">
    <property type="entry name" value="PRO41 PROTEIN"/>
    <property type="match status" value="1"/>
</dbReference>
<evidence type="ECO:0000259" key="2">
    <source>
        <dbReference type="Pfam" id="PF24853"/>
    </source>
</evidence>
<reference evidence="4" key="1">
    <citation type="journal article" date="2011" name="Proc. Natl. Acad. Sci. U.S.A.">
        <title>Obligate biotrophy features unraveled by the genomic analysis of rust fungi.</title>
        <authorList>
            <person name="Duplessis S."/>
            <person name="Cuomo C.A."/>
            <person name="Lin Y.-C."/>
            <person name="Aerts A."/>
            <person name="Tisserant E."/>
            <person name="Veneault-Fourrey C."/>
            <person name="Joly D.L."/>
            <person name="Hacquard S."/>
            <person name="Amselem J."/>
            <person name="Cantarel B.L."/>
            <person name="Chiu R."/>
            <person name="Coutinho P.M."/>
            <person name="Feau N."/>
            <person name="Field M."/>
            <person name="Frey P."/>
            <person name="Gelhaye E."/>
            <person name="Goldberg J."/>
            <person name="Grabherr M.G."/>
            <person name="Kodira C.D."/>
            <person name="Kohler A."/>
            <person name="Kuees U."/>
            <person name="Lindquist E.A."/>
            <person name="Lucas S.M."/>
            <person name="Mago R."/>
            <person name="Mauceli E."/>
            <person name="Morin E."/>
            <person name="Murat C."/>
            <person name="Pangilinan J.L."/>
            <person name="Park R."/>
            <person name="Pearson M."/>
            <person name="Quesneville H."/>
            <person name="Rouhier N."/>
            <person name="Sakthikumar S."/>
            <person name="Salamov A.A."/>
            <person name="Schmutz J."/>
            <person name="Selles B."/>
            <person name="Shapiro H."/>
            <person name="Tanguay P."/>
            <person name="Tuskan G.A."/>
            <person name="Henrissat B."/>
            <person name="Van de Peer Y."/>
            <person name="Rouze P."/>
            <person name="Ellis J.G."/>
            <person name="Dodds P.N."/>
            <person name="Schein J.E."/>
            <person name="Zhong S."/>
            <person name="Hamelin R.C."/>
            <person name="Grigoriev I.V."/>
            <person name="Szabo L.J."/>
            <person name="Martin F."/>
        </authorList>
    </citation>
    <scope>NUCLEOTIDE SEQUENCE [LARGE SCALE GENOMIC DNA]</scope>
    <source>
        <strain evidence="4">98AG31 / pathotype 3-4-7</strain>
    </source>
</reference>
<proteinExistence type="predicted"/>
<keyword evidence="1" id="KW-0472">Membrane</keyword>
<feature type="transmembrane region" description="Helical" evidence="1">
    <location>
        <begin position="95"/>
        <end position="113"/>
    </location>
</feature>
<evidence type="ECO:0000256" key="1">
    <source>
        <dbReference type="SAM" id="Phobius"/>
    </source>
</evidence>
<dbReference type="OrthoDB" id="2110422at2759"/>
<feature type="transmembrane region" description="Helical" evidence="1">
    <location>
        <begin position="119"/>
        <end position="138"/>
    </location>
</feature>
<protein>
    <recommendedName>
        <fullName evidence="2">DUF7727 domain-containing protein</fullName>
    </recommendedName>
</protein>
<accession>F4R335</accession>
<feature type="domain" description="DUF7727" evidence="2">
    <location>
        <begin position="1"/>
        <end position="137"/>
    </location>
</feature>
<evidence type="ECO:0000313" key="3">
    <source>
        <dbReference type="EMBL" id="EGG12560.1"/>
    </source>
</evidence>
<keyword evidence="1" id="KW-1133">Transmembrane helix</keyword>
<dbReference type="InterPro" id="IPR056144">
    <property type="entry name" value="DUF7727"/>
</dbReference>
<keyword evidence="4" id="KW-1185">Reference proteome</keyword>
<dbReference type="InParanoid" id="F4R335"/>
<organism evidence="4">
    <name type="scientific">Melampsora larici-populina (strain 98AG31 / pathotype 3-4-7)</name>
    <name type="common">Poplar leaf rust fungus</name>
    <dbReference type="NCBI Taxonomy" id="747676"/>
    <lineage>
        <taxon>Eukaryota</taxon>
        <taxon>Fungi</taxon>
        <taxon>Dikarya</taxon>
        <taxon>Basidiomycota</taxon>
        <taxon>Pucciniomycotina</taxon>
        <taxon>Pucciniomycetes</taxon>
        <taxon>Pucciniales</taxon>
        <taxon>Melampsoraceae</taxon>
        <taxon>Melampsora</taxon>
    </lineage>
</organism>
<keyword evidence="1" id="KW-0812">Transmembrane</keyword>
<name>F4R335_MELLP</name>
<dbReference type="Proteomes" id="UP000001072">
    <property type="component" value="Unassembled WGS sequence"/>
</dbReference>
<evidence type="ECO:0000313" key="4">
    <source>
        <dbReference type="Proteomes" id="UP000001072"/>
    </source>
</evidence>
<dbReference type="EMBL" id="GL883090">
    <property type="protein sequence ID" value="EGG12560.1"/>
    <property type="molecule type" value="Genomic_DNA"/>
</dbReference>